<evidence type="ECO:0000256" key="1">
    <source>
        <dbReference type="SAM" id="MobiDB-lite"/>
    </source>
</evidence>
<dbReference type="EMBL" id="MU858127">
    <property type="protein sequence ID" value="KAK4212446.1"/>
    <property type="molecule type" value="Genomic_DNA"/>
</dbReference>
<evidence type="ECO:0008006" key="5">
    <source>
        <dbReference type="Google" id="ProtNLM"/>
    </source>
</evidence>
<feature type="transmembrane region" description="Helical" evidence="2">
    <location>
        <begin position="31"/>
        <end position="52"/>
    </location>
</feature>
<proteinExistence type="predicted"/>
<feature type="region of interest" description="Disordered" evidence="1">
    <location>
        <begin position="251"/>
        <end position="277"/>
    </location>
</feature>
<feature type="compositionally biased region" description="Polar residues" evidence="1">
    <location>
        <begin position="255"/>
        <end position="267"/>
    </location>
</feature>
<keyword evidence="2" id="KW-0472">Membrane</keyword>
<name>A0AAN6Y6V4_9PEZI</name>
<evidence type="ECO:0000256" key="2">
    <source>
        <dbReference type="SAM" id="Phobius"/>
    </source>
</evidence>
<keyword evidence="2" id="KW-0812">Transmembrane</keyword>
<reference evidence="3" key="1">
    <citation type="journal article" date="2023" name="Mol. Phylogenet. Evol.">
        <title>Genome-scale phylogeny and comparative genomics of the fungal order Sordariales.</title>
        <authorList>
            <person name="Hensen N."/>
            <person name="Bonometti L."/>
            <person name="Westerberg I."/>
            <person name="Brannstrom I.O."/>
            <person name="Guillou S."/>
            <person name="Cros-Aarteil S."/>
            <person name="Calhoun S."/>
            <person name="Haridas S."/>
            <person name="Kuo A."/>
            <person name="Mondo S."/>
            <person name="Pangilinan J."/>
            <person name="Riley R."/>
            <person name="LaButti K."/>
            <person name="Andreopoulos B."/>
            <person name="Lipzen A."/>
            <person name="Chen C."/>
            <person name="Yan M."/>
            <person name="Daum C."/>
            <person name="Ng V."/>
            <person name="Clum A."/>
            <person name="Steindorff A."/>
            <person name="Ohm R.A."/>
            <person name="Martin F."/>
            <person name="Silar P."/>
            <person name="Natvig D.O."/>
            <person name="Lalanne C."/>
            <person name="Gautier V."/>
            <person name="Ament-Velasquez S.L."/>
            <person name="Kruys A."/>
            <person name="Hutchinson M.I."/>
            <person name="Powell A.J."/>
            <person name="Barry K."/>
            <person name="Miller A.N."/>
            <person name="Grigoriev I.V."/>
            <person name="Debuchy R."/>
            <person name="Gladieux P."/>
            <person name="Hiltunen Thoren M."/>
            <person name="Johannesson H."/>
        </authorList>
    </citation>
    <scope>NUCLEOTIDE SEQUENCE</scope>
    <source>
        <strain evidence="3">PSN293</strain>
    </source>
</reference>
<keyword evidence="4" id="KW-1185">Reference proteome</keyword>
<reference evidence="3" key="2">
    <citation type="submission" date="2023-05" db="EMBL/GenBank/DDBJ databases">
        <authorList>
            <consortium name="Lawrence Berkeley National Laboratory"/>
            <person name="Steindorff A."/>
            <person name="Hensen N."/>
            <person name="Bonometti L."/>
            <person name="Westerberg I."/>
            <person name="Brannstrom I.O."/>
            <person name="Guillou S."/>
            <person name="Cros-Aarteil S."/>
            <person name="Calhoun S."/>
            <person name="Haridas S."/>
            <person name="Kuo A."/>
            <person name="Mondo S."/>
            <person name="Pangilinan J."/>
            <person name="Riley R."/>
            <person name="Labutti K."/>
            <person name="Andreopoulos B."/>
            <person name="Lipzen A."/>
            <person name="Chen C."/>
            <person name="Yanf M."/>
            <person name="Daum C."/>
            <person name="Ng V."/>
            <person name="Clum A."/>
            <person name="Ohm R."/>
            <person name="Martin F."/>
            <person name="Silar P."/>
            <person name="Natvig D."/>
            <person name="Lalanne C."/>
            <person name="Gautier V."/>
            <person name="Ament-Velasquez S.L."/>
            <person name="Kruys A."/>
            <person name="Hutchinson M.I."/>
            <person name="Powell A.J."/>
            <person name="Barry K."/>
            <person name="Miller A.N."/>
            <person name="Grigoriev I.V."/>
            <person name="Debuchy R."/>
            <person name="Gladieux P."/>
            <person name="Thoren M.H."/>
            <person name="Johannesson H."/>
        </authorList>
    </citation>
    <scope>NUCLEOTIDE SEQUENCE</scope>
    <source>
        <strain evidence="3">PSN293</strain>
    </source>
</reference>
<feature type="compositionally biased region" description="Basic and acidic residues" evidence="1">
    <location>
        <begin position="128"/>
        <end position="137"/>
    </location>
</feature>
<keyword evidence="2" id="KW-1133">Transmembrane helix</keyword>
<feature type="transmembrane region" description="Helical" evidence="2">
    <location>
        <begin position="190"/>
        <end position="206"/>
    </location>
</feature>
<dbReference type="Proteomes" id="UP001301769">
    <property type="component" value="Unassembled WGS sequence"/>
</dbReference>
<feature type="transmembrane region" description="Helical" evidence="2">
    <location>
        <begin position="166"/>
        <end position="184"/>
    </location>
</feature>
<organism evidence="3 4">
    <name type="scientific">Rhypophila decipiens</name>
    <dbReference type="NCBI Taxonomy" id="261697"/>
    <lineage>
        <taxon>Eukaryota</taxon>
        <taxon>Fungi</taxon>
        <taxon>Dikarya</taxon>
        <taxon>Ascomycota</taxon>
        <taxon>Pezizomycotina</taxon>
        <taxon>Sordariomycetes</taxon>
        <taxon>Sordariomycetidae</taxon>
        <taxon>Sordariales</taxon>
        <taxon>Naviculisporaceae</taxon>
        <taxon>Rhypophila</taxon>
    </lineage>
</organism>
<evidence type="ECO:0000313" key="4">
    <source>
        <dbReference type="Proteomes" id="UP001301769"/>
    </source>
</evidence>
<evidence type="ECO:0000313" key="3">
    <source>
        <dbReference type="EMBL" id="KAK4212446.1"/>
    </source>
</evidence>
<comment type="caution">
    <text evidence="3">The sequence shown here is derived from an EMBL/GenBank/DDBJ whole genome shotgun (WGS) entry which is preliminary data.</text>
</comment>
<feature type="region of interest" description="Disordered" evidence="1">
    <location>
        <begin position="128"/>
        <end position="154"/>
    </location>
</feature>
<protein>
    <recommendedName>
        <fullName evidence="5">Transmembrane protein</fullName>
    </recommendedName>
</protein>
<gene>
    <name evidence="3" type="ORF">QBC37DRAFT_401511</name>
</gene>
<accession>A0AAN6Y6V4</accession>
<sequence length="397" mass="44912">MSVEGGEFSKRLSSFIGHDSHGYVGPPKSHIVIFTMAYVFFGLVVCMMRLGCYQQWPLFMKKAVVHSWDHHTGWMGRKRDGTWVELDGVEVHDAFSKPTKDDGTDKVEVTVPKSVHFTTVTVEAVDVENDKDLERGPDNQGVQGSARNEHQDAHANCPSVRQMRKSGLLVVGLAMFLLLAFWPVQVIWVLVWWAIYQVWATHYIYISTRRSRAVGRAHSDTTARAHVDSQASKPVIVVQKTAFVMESPGRDAQLEKNSGGRNTTTVTAGHRETNNPWSTAMNDAGFNNFFPPAGKISRKVKAFLEHEPFLPAPEFCRRKMLYAEKKRRDRLDSAVTRLLVLQQYHQQVMMCMDAHRMVAESEESIQRSGSFISEMTKANQMSRESMAVSAKHNSRAR</sequence>
<dbReference type="AlphaFoldDB" id="A0AAN6Y6V4"/>